<dbReference type="AlphaFoldDB" id="A0A072TJB7"/>
<name>A0A072TJB7_MEDTR</name>
<dbReference type="Proteomes" id="UP000002051">
    <property type="component" value="Unassembled WGS sequence"/>
</dbReference>
<evidence type="ECO:0000313" key="3">
    <source>
        <dbReference type="Proteomes" id="UP000002051"/>
    </source>
</evidence>
<evidence type="ECO:0000313" key="2">
    <source>
        <dbReference type="EnsemblPlants" id="KEH17286"/>
    </source>
</evidence>
<evidence type="ECO:0000313" key="1">
    <source>
        <dbReference type="EMBL" id="KEH17286.1"/>
    </source>
</evidence>
<reference evidence="1 3" key="1">
    <citation type="journal article" date="2011" name="Nature">
        <title>The Medicago genome provides insight into the evolution of rhizobial symbioses.</title>
        <authorList>
            <person name="Young N.D."/>
            <person name="Debelle F."/>
            <person name="Oldroyd G.E."/>
            <person name="Geurts R."/>
            <person name="Cannon S.B."/>
            <person name="Udvardi M.K."/>
            <person name="Benedito V.A."/>
            <person name="Mayer K.F."/>
            <person name="Gouzy J."/>
            <person name="Schoof H."/>
            <person name="Van de Peer Y."/>
            <person name="Proost S."/>
            <person name="Cook D.R."/>
            <person name="Meyers B.C."/>
            <person name="Spannagl M."/>
            <person name="Cheung F."/>
            <person name="De Mita S."/>
            <person name="Krishnakumar V."/>
            <person name="Gundlach H."/>
            <person name="Zhou S."/>
            <person name="Mudge J."/>
            <person name="Bharti A.K."/>
            <person name="Murray J.D."/>
            <person name="Naoumkina M.A."/>
            <person name="Rosen B."/>
            <person name="Silverstein K.A."/>
            <person name="Tang H."/>
            <person name="Rombauts S."/>
            <person name="Zhao P.X."/>
            <person name="Zhou P."/>
            <person name="Barbe V."/>
            <person name="Bardou P."/>
            <person name="Bechner M."/>
            <person name="Bellec A."/>
            <person name="Berger A."/>
            <person name="Berges H."/>
            <person name="Bidwell S."/>
            <person name="Bisseling T."/>
            <person name="Choisne N."/>
            <person name="Couloux A."/>
            <person name="Denny R."/>
            <person name="Deshpande S."/>
            <person name="Dai X."/>
            <person name="Doyle J.J."/>
            <person name="Dudez A.M."/>
            <person name="Farmer A.D."/>
            <person name="Fouteau S."/>
            <person name="Franken C."/>
            <person name="Gibelin C."/>
            <person name="Gish J."/>
            <person name="Goldstein S."/>
            <person name="Gonzalez A.J."/>
            <person name="Green P.J."/>
            <person name="Hallab A."/>
            <person name="Hartog M."/>
            <person name="Hua A."/>
            <person name="Humphray S.J."/>
            <person name="Jeong D.H."/>
            <person name="Jing Y."/>
            <person name="Jocker A."/>
            <person name="Kenton S.M."/>
            <person name="Kim D.J."/>
            <person name="Klee K."/>
            <person name="Lai H."/>
            <person name="Lang C."/>
            <person name="Lin S."/>
            <person name="Macmil S.L."/>
            <person name="Magdelenat G."/>
            <person name="Matthews L."/>
            <person name="McCorrison J."/>
            <person name="Monaghan E.L."/>
            <person name="Mun J.H."/>
            <person name="Najar F.Z."/>
            <person name="Nicholson C."/>
            <person name="Noirot C."/>
            <person name="O'Bleness M."/>
            <person name="Paule C.R."/>
            <person name="Poulain J."/>
            <person name="Prion F."/>
            <person name="Qin B."/>
            <person name="Qu C."/>
            <person name="Retzel E.F."/>
            <person name="Riddle C."/>
            <person name="Sallet E."/>
            <person name="Samain S."/>
            <person name="Samson N."/>
            <person name="Sanders I."/>
            <person name="Saurat O."/>
            <person name="Scarpelli C."/>
            <person name="Schiex T."/>
            <person name="Segurens B."/>
            <person name="Severin A.J."/>
            <person name="Sherrier D.J."/>
            <person name="Shi R."/>
            <person name="Sims S."/>
            <person name="Singer S.R."/>
            <person name="Sinharoy S."/>
            <person name="Sterck L."/>
            <person name="Viollet A."/>
            <person name="Wang B.B."/>
            <person name="Wang K."/>
            <person name="Wang M."/>
            <person name="Wang X."/>
            <person name="Warfsmann J."/>
            <person name="Weissenbach J."/>
            <person name="White D.D."/>
            <person name="White J.D."/>
            <person name="Wiley G.B."/>
            <person name="Wincker P."/>
            <person name="Xing Y."/>
            <person name="Yang L."/>
            <person name="Yao Z."/>
            <person name="Ying F."/>
            <person name="Zhai J."/>
            <person name="Zhou L."/>
            <person name="Zuber A."/>
            <person name="Denarie J."/>
            <person name="Dixon R.A."/>
            <person name="May G.D."/>
            <person name="Schwartz D.C."/>
            <person name="Rogers J."/>
            <person name="Quetier F."/>
            <person name="Town C.D."/>
            <person name="Roe B.A."/>
        </authorList>
    </citation>
    <scope>NUCLEOTIDE SEQUENCE [LARGE SCALE GENOMIC DNA]</scope>
    <source>
        <strain evidence="1">A17</strain>
        <strain evidence="2 3">cv. Jemalong A17</strain>
    </source>
</reference>
<reference evidence="1 3" key="2">
    <citation type="journal article" date="2014" name="BMC Genomics">
        <title>An improved genome release (version Mt4.0) for the model legume Medicago truncatula.</title>
        <authorList>
            <person name="Tang H."/>
            <person name="Krishnakumar V."/>
            <person name="Bidwell S."/>
            <person name="Rosen B."/>
            <person name="Chan A."/>
            <person name="Zhou S."/>
            <person name="Gentzbittel L."/>
            <person name="Childs K.L."/>
            <person name="Yandell M."/>
            <person name="Gundlach H."/>
            <person name="Mayer K.F."/>
            <person name="Schwartz D.C."/>
            <person name="Town C.D."/>
        </authorList>
    </citation>
    <scope>GENOME REANNOTATION</scope>
    <source>
        <strain evidence="1">A17</strain>
        <strain evidence="2 3">cv. Jemalong A17</strain>
    </source>
</reference>
<proteinExistence type="predicted"/>
<gene>
    <name evidence="1" type="ORF">MTR_0026s0190</name>
</gene>
<organism evidence="1 3">
    <name type="scientific">Medicago truncatula</name>
    <name type="common">Barrel medic</name>
    <name type="synonym">Medicago tribuloides</name>
    <dbReference type="NCBI Taxonomy" id="3880"/>
    <lineage>
        <taxon>Eukaryota</taxon>
        <taxon>Viridiplantae</taxon>
        <taxon>Streptophyta</taxon>
        <taxon>Embryophyta</taxon>
        <taxon>Tracheophyta</taxon>
        <taxon>Spermatophyta</taxon>
        <taxon>Magnoliopsida</taxon>
        <taxon>eudicotyledons</taxon>
        <taxon>Gunneridae</taxon>
        <taxon>Pentapetalae</taxon>
        <taxon>rosids</taxon>
        <taxon>fabids</taxon>
        <taxon>Fabales</taxon>
        <taxon>Fabaceae</taxon>
        <taxon>Papilionoideae</taxon>
        <taxon>50 kb inversion clade</taxon>
        <taxon>NPAAA clade</taxon>
        <taxon>Hologalegina</taxon>
        <taxon>IRL clade</taxon>
        <taxon>Trifolieae</taxon>
        <taxon>Medicago</taxon>
    </lineage>
</organism>
<dbReference type="HOGENOM" id="CLU_2625768_0_0_1"/>
<dbReference type="EnsemblPlants" id="KEH17286">
    <property type="protein sequence ID" value="KEH17286"/>
    <property type="gene ID" value="MTR_0026s0190"/>
</dbReference>
<sequence length="78" mass="9030">MIATKQFIKSKTNLNERGSSNKNLITIAHITLNLNHKHDRNKTVHQSKTNLNERGCKWINTKSQYTTESNATKYTELE</sequence>
<dbReference type="EMBL" id="KL402751">
    <property type="protein sequence ID" value="KEH17286.1"/>
    <property type="molecule type" value="Genomic_DNA"/>
</dbReference>
<reference evidence="2" key="3">
    <citation type="submission" date="2015-06" db="UniProtKB">
        <authorList>
            <consortium name="EnsemblPlants"/>
        </authorList>
    </citation>
    <scope>IDENTIFICATION</scope>
    <source>
        <strain evidence="2">cv. Jemalong A17</strain>
    </source>
</reference>
<keyword evidence="3" id="KW-1185">Reference proteome</keyword>
<accession>A0A072TJB7</accession>
<protein>
    <submittedName>
        <fullName evidence="1 2">Uncharacterized protein</fullName>
    </submittedName>
</protein>